<dbReference type="Proteomes" id="UP000606600">
    <property type="component" value="Unassembled WGS sequence"/>
</dbReference>
<feature type="domain" description="Beta-lactamase-related" evidence="2">
    <location>
        <begin position="43"/>
        <end position="388"/>
    </location>
</feature>
<reference evidence="3 4" key="1">
    <citation type="submission" date="2020-09" db="EMBL/GenBank/DDBJ databases">
        <title>Novel species of Mucilaginibacter isolated from a glacier on the Tibetan Plateau.</title>
        <authorList>
            <person name="Liu Q."/>
            <person name="Xin Y.-H."/>
        </authorList>
    </citation>
    <scope>NUCLEOTIDE SEQUENCE [LARGE SCALE GENOMIC DNA]</scope>
    <source>
        <strain evidence="3 4">ZT4R22</strain>
    </source>
</reference>
<dbReference type="InterPro" id="IPR012338">
    <property type="entry name" value="Beta-lactam/transpept-like"/>
</dbReference>
<gene>
    <name evidence="3" type="ORF">IDJ77_22865</name>
</gene>
<proteinExistence type="predicted"/>
<organism evidence="3 4">
    <name type="scientific">Mucilaginibacter pankratovii</name>
    <dbReference type="NCBI Taxonomy" id="2772110"/>
    <lineage>
        <taxon>Bacteria</taxon>
        <taxon>Pseudomonadati</taxon>
        <taxon>Bacteroidota</taxon>
        <taxon>Sphingobacteriia</taxon>
        <taxon>Sphingobacteriales</taxon>
        <taxon>Sphingobacteriaceae</taxon>
        <taxon>Mucilaginibacter</taxon>
    </lineage>
</organism>
<dbReference type="PANTHER" id="PTHR46825">
    <property type="entry name" value="D-ALANYL-D-ALANINE-CARBOXYPEPTIDASE/ENDOPEPTIDASE AMPH"/>
    <property type="match status" value="1"/>
</dbReference>
<keyword evidence="1" id="KW-0732">Signal</keyword>
<dbReference type="InterPro" id="IPR001466">
    <property type="entry name" value="Beta-lactam-related"/>
</dbReference>
<protein>
    <submittedName>
        <fullName evidence="3">Beta-lactamase family protein</fullName>
    </submittedName>
</protein>
<keyword evidence="4" id="KW-1185">Reference proteome</keyword>
<evidence type="ECO:0000256" key="1">
    <source>
        <dbReference type="SAM" id="SignalP"/>
    </source>
</evidence>
<dbReference type="InterPro" id="IPR050491">
    <property type="entry name" value="AmpC-like"/>
</dbReference>
<comment type="caution">
    <text evidence="3">The sequence shown here is derived from an EMBL/GenBank/DDBJ whole genome shotgun (WGS) entry which is preliminary data.</text>
</comment>
<feature type="signal peptide" evidence="1">
    <location>
        <begin position="1"/>
        <end position="28"/>
    </location>
</feature>
<evidence type="ECO:0000313" key="4">
    <source>
        <dbReference type="Proteomes" id="UP000606600"/>
    </source>
</evidence>
<evidence type="ECO:0000259" key="2">
    <source>
        <dbReference type="Pfam" id="PF00144"/>
    </source>
</evidence>
<dbReference type="SUPFAM" id="SSF56601">
    <property type="entry name" value="beta-lactamase/transpeptidase-like"/>
    <property type="match status" value="1"/>
</dbReference>
<dbReference type="PANTHER" id="PTHR46825:SF9">
    <property type="entry name" value="BETA-LACTAMASE-RELATED DOMAIN-CONTAINING PROTEIN"/>
    <property type="match status" value="1"/>
</dbReference>
<dbReference type="Gene3D" id="3.40.710.10">
    <property type="entry name" value="DD-peptidase/beta-lactamase superfamily"/>
    <property type="match status" value="1"/>
</dbReference>
<evidence type="ECO:0000313" key="3">
    <source>
        <dbReference type="EMBL" id="MBD1366672.1"/>
    </source>
</evidence>
<sequence length="403" mass="44363">MPKRIKKAIVCAAVAFTFSLITVQQCDAQSKFESLSFQLDSVVKKNNIPGLAVVLVNQKQVVYKGAWGYADMEAKQSYSENSIQNIGSVSKSFIAVAIMKAVELKYFTLDTDINDLLPFKVSNPNHVAEKITVRQLATHTSGILDNPAIYPASYRFGADTVNTDPQVLQALKSLGYNSTVKDSSMSTFFYNYLCDKGKYYGKQNFDLDGAGSNYNYSNIGSALAAYLIEIKSGLSYAAFANKYILHPLKMNSSGWYLAAIDKKQHAKLYYSGLSVPLYSLLTYPDGGLRTSADDLSKYLMAVMKGYDGKSKLVNPLLFKKIFIPQFDKAHAPGKINMATRNKGLFWNLFSDGTIGIDGDDPGISTYVFFNPATGLGGLFMCNTFLPDKQPIIQLLTKAVADIK</sequence>
<dbReference type="RefSeq" id="WP_191191305.1">
    <property type="nucleotide sequence ID" value="NZ_JACWMY010000013.1"/>
</dbReference>
<accession>A0ABR7WWL1</accession>
<dbReference type="Pfam" id="PF00144">
    <property type="entry name" value="Beta-lactamase"/>
    <property type="match status" value="1"/>
</dbReference>
<dbReference type="EMBL" id="JACWMY010000013">
    <property type="protein sequence ID" value="MBD1366672.1"/>
    <property type="molecule type" value="Genomic_DNA"/>
</dbReference>
<feature type="chain" id="PRO_5046657556" evidence="1">
    <location>
        <begin position="29"/>
        <end position="403"/>
    </location>
</feature>
<name>A0ABR7WWL1_9SPHI</name>